<dbReference type="InterPro" id="IPR050366">
    <property type="entry name" value="BP-dependent_transpt_permease"/>
</dbReference>
<feature type="transmembrane region" description="Helical" evidence="7">
    <location>
        <begin position="249"/>
        <end position="267"/>
    </location>
</feature>
<protein>
    <submittedName>
        <fullName evidence="9">Peptide/nickel transport system permease protein</fullName>
    </submittedName>
</protein>
<reference evidence="9 10" key="1">
    <citation type="submission" date="2020-08" db="EMBL/GenBank/DDBJ databases">
        <title>Genomic Encyclopedia of Type Strains, Phase IV (KMG-IV): sequencing the most valuable type-strain genomes for metagenomic binning, comparative biology and taxonomic classification.</title>
        <authorList>
            <person name="Goeker M."/>
        </authorList>
    </citation>
    <scope>NUCLEOTIDE SEQUENCE [LARGE SCALE GENOMIC DNA]</scope>
    <source>
        <strain evidence="9 10">DSM 17245</strain>
    </source>
</reference>
<evidence type="ECO:0000256" key="5">
    <source>
        <dbReference type="ARBA" id="ARBA00022989"/>
    </source>
</evidence>
<evidence type="ECO:0000313" key="9">
    <source>
        <dbReference type="EMBL" id="MBB6042061.1"/>
    </source>
</evidence>
<dbReference type="GeneID" id="85015578"/>
<evidence type="ECO:0000256" key="3">
    <source>
        <dbReference type="ARBA" id="ARBA00022475"/>
    </source>
</evidence>
<feature type="transmembrane region" description="Helical" evidence="7">
    <location>
        <begin position="172"/>
        <end position="192"/>
    </location>
</feature>
<comment type="subcellular location">
    <subcellularLocation>
        <location evidence="1 7">Cell membrane</location>
        <topology evidence="1 7">Multi-pass membrane protein</topology>
    </subcellularLocation>
</comment>
<keyword evidence="4 7" id="KW-0812">Transmembrane</keyword>
<feature type="transmembrane region" description="Helical" evidence="7">
    <location>
        <begin position="80"/>
        <end position="106"/>
    </location>
</feature>
<keyword evidence="3" id="KW-1003">Cell membrane</keyword>
<feature type="transmembrane region" description="Helical" evidence="7">
    <location>
        <begin position="198"/>
        <end position="220"/>
    </location>
</feature>
<keyword evidence="5 7" id="KW-1133">Transmembrane helix</keyword>
<dbReference type="RefSeq" id="WP_183684580.1">
    <property type="nucleotide sequence ID" value="NZ_JACHHH010000011.1"/>
</dbReference>
<evidence type="ECO:0000256" key="6">
    <source>
        <dbReference type="ARBA" id="ARBA00023136"/>
    </source>
</evidence>
<dbReference type="Pfam" id="PF00528">
    <property type="entry name" value="BPD_transp_1"/>
    <property type="match status" value="1"/>
</dbReference>
<dbReference type="GO" id="GO:0055085">
    <property type="term" value="P:transmembrane transport"/>
    <property type="evidence" value="ECO:0007669"/>
    <property type="project" value="InterPro"/>
</dbReference>
<dbReference type="InterPro" id="IPR035906">
    <property type="entry name" value="MetI-like_sf"/>
</dbReference>
<keyword evidence="6 7" id="KW-0472">Membrane</keyword>
<dbReference type="PROSITE" id="PS50928">
    <property type="entry name" value="ABC_TM1"/>
    <property type="match status" value="1"/>
</dbReference>
<dbReference type="GO" id="GO:0005886">
    <property type="term" value="C:plasma membrane"/>
    <property type="evidence" value="ECO:0007669"/>
    <property type="project" value="UniProtKB-SubCell"/>
</dbReference>
<feature type="transmembrane region" description="Helical" evidence="7">
    <location>
        <begin position="126"/>
        <end position="151"/>
    </location>
</feature>
<dbReference type="SUPFAM" id="SSF161098">
    <property type="entry name" value="MetI-like"/>
    <property type="match status" value="1"/>
</dbReference>
<dbReference type="CDD" id="cd06261">
    <property type="entry name" value="TM_PBP2"/>
    <property type="match status" value="1"/>
</dbReference>
<sequence>MQASRGKAFINRILSHPHRVLASIFLIGFSILALILPLLPLDPEGLDVIHSLAKPSIQHFFGTDEVGRDYFARVLYGGRVSLMVGFLSMAMSIGLGVMIGLLSGYFGGVADFFFMRLVDVLSSIPWMILVMVFGMVFGRGLFSLVMVIGLLSWMETARIIRGEVLSLKEREYVLYARFLGIFPLRILFSHIFPGILPTIITASTAAIASSIMVESALSFLGRGVTAPMSSWGSLLQNAQKFLQKAPHMAILPGILIIITVLSFHQWGEALRESLLLERE</sequence>
<dbReference type="InterPro" id="IPR000515">
    <property type="entry name" value="MetI-like"/>
</dbReference>
<evidence type="ECO:0000256" key="2">
    <source>
        <dbReference type="ARBA" id="ARBA00022448"/>
    </source>
</evidence>
<evidence type="ECO:0000256" key="4">
    <source>
        <dbReference type="ARBA" id="ARBA00022692"/>
    </source>
</evidence>
<keyword evidence="2 7" id="KW-0813">Transport</keyword>
<name>A0A7W9SII6_9FIRM</name>
<gene>
    <name evidence="9" type="ORF">HNQ46_002056</name>
</gene>
<dbReference type="AlphaFoldDB" id="A0A7W9SII6"/>
<accession>A0A7W9SII6</accession>
<dbReference type="PANTHER" id="PTHR43386:SF1">
    <property type="entry name" value="D,D-DIPEPTIDE TRANSPORT SYSTEM PERMEASE PROTEIN DDPC-RELATED"/>
    <property type="match status" value="1"/>
</dbReference>
<dbReference type="PANTHER" id="PTHR43386">
    <property type="entry name" value="OLIGOPEPTIDE TRANSPORT SYSTEM PERMEASE PROTEIN APPC"/>
    <property type="match status" value="1"/>
</dbReference>
<comment type="caution">
    <text evidence="9">The sequence shown here is derived from an EMBL/GenBank/DDBJ whole genome shotgun (WGS) entry which is preliminary data.</text>
</comment>
<dbReference type="EMBL" id="JACHHH010000011">
    <property type="protein sequence ID" value="MBB6042061.1"/>
    <property type="molecule type" value="Genomic_DNA"/>
</dbReference>
<dbReference type="Proteomes" id="UP000522163">
    <property type="component" value="Unassembled WGS sequence"/>
</dbReference>
<dbReference type="Gene3D" id="1.10.3720.10">
    <property type="entry name" value="MetI-like"/>
    <property type="match status" value="1"/>
</dbReference>
<evidence type="ECO:0000313" key="10">
    <source>
        <dbReference type="Proteomes" id="UP000522163"/>
    </source>
</evidence>
<evidence type="ECO:0000259" key="8">
    <source>
        <dbReference type="PROSITE" id="PS50928"/>
    </source>
</evidence>
<proteinExistence type="inferred from homology"/>
<evidence type="ECO:0000256" key="7">
    <source>
        <dbReference type="RuleBase" id="RU363032"/>
    </source>
</evidence>
<feature type="domain" description="ABC transmembrane type-1" evidence="8">
    <location>
        <begin position="78"/>
        <end position="267"/>
    </location>
</feature>
<organism evidence="9 10">
    <name type="scientific">Oribacterium sinus</name>
    <dbReference type="NCBI Taxonomy" id="237576"/>
    <lineage>
        <taxon>Bacteria</taxon>
        <taxon>Bacillati</taxon>
        <taxon>Bacillota</taxon>
        <taxon>Clostridia</taxon>
        <taxon>Lachnospirales</taxon>
        <taxon>Lachnospiraceae</taxon>
        <taxon>Oribacterium</taxon>
    </lineage>
</organism>
<feature type="transmembrane region" description="Helical" evidence="7">
    <location>
        <begin position="20"/>
        <end position="39"/>
    </location>
</feature>
<comment type="similarity">
    <text evidence="7">Belongs to the binding-protein-dependent transport system permease family.</text>
</comment>
<evidence type="ECO:0000256" key="1">
    <source>
        <dbReference type="ARBA" id="ARBA00004651"/>
    </source>
</evidence>